<feature type="region of interest" description="Disordered" evidence="1">
    <location>
        <begin position="554"/>
        <end position="582"/>
    </location>
</feature>
<reference evidence="3" key="1">
    <citation type="journal article" date="2017" name="Genome Biol.">
        <title>Comparative genomics reveals high biological diversity and specific adaptations in the industrially and medically important fungal genus Aspergillus.</title>
        <authorList>
            <person name="de Vries R.P."/>
            <person name="Riley R."/>
            <person name="Wiebenga A."/>
            <person name="Aguilar-Osorio G."/>
            <person name="Amillis S."/>
            <person name="Uchima C.A."/>
            <person name="Anderluh G."/>
            <person name="Asadollahi M."/>
            <person name="Askin M."/>
            <person name="Barry K."/>
            <person name="Battaglia E."/>
            <person name="Bayram O."/>
            <person name="Benocci T."/>
            <person name="Braus-Stromeyer S.A."/>
            <person name="Caldana C."/>
            <person name="Canovas D."/>
            <person name="Cerqueira G.C."/>
            <person name="Chen F."/>
            <person name="Chen W."/>
            <person name="Choi C."/>
            <person name="Clum A."/>
            <person name="Dos Santos R.A."/>
            <person name="Damasio A.R."/>
            <person name="Diallinas G."/>
            <person name="Emri T."/>
            <person name="Fekete E."/>
            <person name="Flipphi M."/>
            <person name="Freyberg S."/>
            <person name="Gallo A."/>
            <person name="Gournas C."/>
            <person name="Habgood R."/>
            <person name="Hainaut M."/>
            <person name="Harispe M.L."/>
            <person name="Henrissat B."/>
            <person name="Hilden K.S."/>
            <person name="Hope R."/>
            <person name="Hossain A."/>
            <person name="Karabika E."/>
            <person name="Karaffa L."/>
            <person name="Karanyi Z."/>
            <person name="Krasevec N."/>
            <person name="Kuo A."/>
            <person name="Kusch H."/>
            <person name="LaButti K."/>
            <person name="Lagendijk E.L."/>
            <person name="Lapidus A."/>
            <person name="Levasseur A."/>
            <person name="Lindquist E."/>
            <person name="Lipzen A."/>
            <person name="Logrieco A.F."/>
            <person name="MacCabe A."/>
            <person name="Maekelae M.R."/>
            <person name="Malavazi I."/>
            <person name="Melin P."/>
            <person name="Meyer V."/>
            <person name="Mielnichuk N."/>
            <person name="Miskei M."/>
            <person name="Molnar A.P."/>
            <person name="Mule G."/>
            <person name="Ngan C.Y."/>
            <person name="Orejas M."/>
            <person name="Orosz E."/>
            <person name="Ouedraogo J.P."/>
            <person name="Overkamp K.M."/>
            <person name="Park H.-S."/>
            <person name="Perrone G."/>
            <person name="Piumi F."/>
            <person name="Punt P.J."/>
            <person name="Ram A.F."/>
            <person name="Ramon A."/>
            <person name="Rauscher S."/>
            <person name="Record E."/>
            <person name="Riano-Pachon D.M."/>
            <person name="Robert V."/>
            <person name="Roehrig J."/>
            <person name="Ruller R."/>
            <person name="Salamov A."/>
            <person name="Salih N.S."/>
            <person name="Samson R.A."/>
            <person name="Sandor E."/>
            <person name="Sanguinetti M."/>
            <person name="Schuetze T."/>
            <person name="Sepcic K."/>
            <person name="Shelest E."/>
            <person name="Sherlock G."/>
            <person name="Sophianopoulou V."/>
            <person name="Squina F.M."/>
            <person name="Sun H."/>
            <person name="Susca A."/>
            <person name="Todd R.B."/>
            <person name="Tsang A."/>
            <person name="Unkles S.E."/>
            <person name="van de Wiele N."/>
            <person name="van Rossen-Uffink D."/>
            <person name="Oliveira J.V."/>
            <person name="Vesth T.C."/>
            <person name="Visser J."/>
            <person name="Yu J.-H."/>
            <person name="Zhou M."/>
            <person name="Andersen M.R."/>
            <person name="Archer D.B."/>
            <person name="Baker S.E."/>
            <person name="Benoit I."/>
            <person name="Brakhage A.A."/>
            <person name="Braus G.H."/>
            <person name="Fischer R."/>
            <person name="Frisvad J.C."/>
            <person name="Goldman G.H."/>
            <person name="Houbraken J."/>
            <person name="Oakley B."/>
            <person name="Pocsi I."/>
            <person name="Scazzocchio C."/>
            <person name="Seiboth B."/>
            <person name="vanKuyk P.A."/>
            <person name="Wortman J."/>
            <person name="Dyer P.S."/>
            <person name="Grigoriev I.V."/>
        </authorList>
    </citation>
    <scope>NUCLEOTIDE SEQUENCE [LARGE SCALE GENOMIC DNA]</scope>
    <source>
        <strain evidence="3">CBS 101740 / IMI 381727 / IBT 21946</strain>
    </source>
</reference>
<name>A0A1L9UX63_ASPBC</name>
<gene>
    <name evidence="2" type="ORF">ASPBRDRAFT_117533</name>
</gene>
<accession>A0A1L9UX63</accession>
<protein>
    <submittedName>
        <fullName evidence="2">Uncharacterized protein</fullName>
    </submittedName>
</protein>
<dbReference type="OMA" id="SWIWWDP"/>
<proteinExistence type="predicted"/>
<dbReference type="STRING" id="767769.A0A1L9UX63"/>
<evidence type="ECO:0000313" key="2">
    <source>
        <dbReference type="EMBL" id="OJJ76284.1"/>
    </source>
</evidence>
<dbReference type="GeneID" id="93569591"/>
<dbReference type="EMBL" id="KV878680">
    <property type="protein sequence ID" value="OJJ76284.1"/>
    <property type="molecule type" value="Genomic_DNA"/>
</dbReference>
<keyword evidence="3" id="KW-1185">Reference proteome</keyword>
<dbReference type="Proteomes" id="UP000184499">
    <property type="component" value="Unassembled WGS sequence"/>
</dbReference>
<feature type="region of interest" description="Disordered" evidence="1">
    <location>
        <begin position="292"/>
        <end position="313"/>
    </location>
</feature>
<dbReference type="VEuPathDB" id="FungiDB:ASPBRDRAFT_117533"/>
<dbReference type="RefSeq" id="XP_067483531.1">
    <property type="nucleotide sequence ID" value="XM_067617103.1"/>
</dbReference>
<sequence>AKFCYIHYLIYLDSVLVTTCLKFGAHCNDSLVRKCLQNLRDCAVWRSSNNDYHWVWWDPGQEMQNKFCKERRQLRWLPTWMKSYSYIAADTIWNPGPPPRHSNTTMSDFCTGYASLRAMTGALSRSHTPGSITSRTIYYALGASNATSSSSQLFFQRSCQRASTRGKEKQSRQYRSECIGKCKFERGHLKHASNIDTCQHLSSYLSSTSVMRSDLINRGTVNARSLSLPCLVRQKMKVYESSVVSNASYSIKPSLPEGRLKSAKKHRYSRKHQIWSARMALQPSKYTEFVRPPPGTPRSELPITSSSDQTPVPNLAQSRYKEAISTNSSTLILKNSSKHGHVKDLDVPGSVNVAGLAMSYPAIPASGLSGVPFRLNACHHTSQGLEEGRESNYCVQQNKPLCMNHFMAKKSREKRKRKLSGLLAGKVPISELTSWEIQFIDGLDRRLEWLYNQLCPGRRPYHFVLLANHWLNKETWLVIDPPTRIPIDARRRLGDPRFNSPYPKPDWSAKPKYPRMPRKACSTPKINSWRLAVNRHRKASGLCDMVKTIRFYDDSTDDPPDGKVDPSSWMLRRPPQGSNMSARQRKVYYEGGAGWQETLDDWQKVRHGYLIRKAIHEGRANRARAKEIARVISRYCHMTTPKDS</sequence>
<evidence type="ECO:0000256" key="1">
    <source>
        <dbReference type="SAM" id="MobiDB-lite"/>
    </source>
</evidence>
<dbReference type="OrthoDB" id="5346728at2759"/>
<evidence type="ECO:0000313" key="3">
    <source>
        <dbReference type="Proteomes" id="UP000184499"/>
    </source>
</evidence>
<feature type="compositionally biased region" description="Polar residues" evidence="1">
    <location>
        <begin position="302"/>
        <end position="313"/>
    </location>
</feature>
<organism evidence="2 3">
    <name type="scientific">Aspergillus brasiliensis (strain CBS 101740 / IMI 381727 / IBT 21946)</name>
    <dbReference type="NCBI Taxonomy" id="767769"/>
    <lineage>
        <taxon>Eukaryota</taxon>
        <taxon>Fungi</taxon>
        <taxon>Dikarya</taxon>
        <taxon>Ascomycota</taxon>
        <taxon>Pezizomycotina</taxon>
        <taxon>Eurotiomycetes</taxon>
        <taxon>Eurotiomycetidae</taxon>
        <taxon>Eurotiales</taxon>
        <taxon>Aspergillaceae</taxon>
        <taxon>Aspergillus</taxon>
        <taxon>Aspergillus subgen. Circumdati</taxon>
    </lineage>
</organism>
<dbReference type="AlphaFoldDB" id="A0A1L9UX63"/>
<feature type="non-terminal residue" evidence="2">
    <location>
        <position position="1"/>
    </location>
</feature>